<organism evidence="3 4">
    <name type="scientific">Burkholderia gladioli (strain BSR3)</name>
    <dbReference type="NCBI Taxonomy" id="999541"/>
    <lineage>
        <taxon>Bacteria</taxon>
        <taxon>Pseudomonadati</taxon>
        <taxon>Pseudomonadota</taxon>
        <taxon>Betaproteobacteria</taxon>
        <taxon>Burkholderiales</taxon>
        <taxon>Burkholderiaceae</taxon>
        <taxon>Burkholderia</taxon>
    </lineage>
</organism>
<dbReference type="Gene3D" id="1.20.1260.10">
    <property type="match status" value="1"/>
</dbReference>
<feature type="domain" description="DUF4142" evidence="2">
    <location>
        <begin position="41"/>
        <end position="174"/>
    </location>
</feature>
<dbReference type="PROSITE" id="PS51257">
    <property type="entry name" value="PROKAR_LIPOPROTEIN"/>
    <property type="match status" value="1"/>
</dbReference>
<evidence type="ECO:0000259" key="2">
    <source>
        <dbReference type="Pfam" id="PF13628"/>
    </source>
</evidence>
<feature type="signal peptide" evidence="1">
    <location>
        <begin position="1"/>
        <end position="25"/>
    </location>
</feature>
<protein>
    <recommendedName>
        <fullName evidence="2">DUF4142 domain-containing protein</fullName>
    </recommendedName>
</protein>
<name>F2LMM1_BURGS</name>
<dbReference type="PANTHER" id="PTHR38593:SF1">
    <property type="entry name" value="BLR2558 PROTEIN"/>
    <property type="match status" value="1"/>
</dbReference>
<dbReference type="Proteomes" id="UP000008316">
    <property type="component" value="Chromosome 2"/>
</dbReference>
<dbReference type="AlphaFoldDB" id="F2LMM1"/>
<dbReference type="STRING" id="999541.bgla_2g20290"/>
<dbReference type="HOGENOM" id="CLU_079636_5_1_4"/>
<dbReference type="PANTHER" id="PTHR38593">
    <property type="entry name" value="BLR2558 PROTEIN"/>
    <property type="match status" value="1"/>
</dbReference>
<feature type="chain" id="PRO_5003281156" description="DUF4142 domain-containing protein" evidence="1">
    <location>
        <begin position="26"/>
        <end position="182"/>
    </location>
</feature>
<accession>F2LMM1</accession>
<dbReference type="InterPro" id="IPR012347">
    <property type="entry name" value="Ferritin-like"/>
</dbReference>
<dbReference type="eggNOG" id="COG3652">
    <property type="taxonomic scope" value="Bacteria"/>
</dbReference>
<gene>
    <name evidence="3" type="ordered locus">bgla_2g20290</name>
</gene>
<evidence type="ECO:0000256" key="1">
    <source>
        <dbReference type="SAM" id="SignalP"/>
    </source>
</evidence>
<sequence>MKTIRVVLSLGALCACAVAMPLAVAQSQAASTTSANPLPDADKQFVQAASQSSSTEIDAGKLAMKNTRDKDVRSYARKMMLDHTKLTMQLKMAAPHGVEVPKDNSDTALLDTLKPLQDQAFDRAYIEKVGVEGHRSAVEAFRKEAADGQVPKLKEAAQKALPTIEHHYQMARDLAGKKGVPQ</sequence>
<dbReference type="InterPro" id="IPR025419">
    <property type="entry name" value="DUF4142"/>
</dbReference>
<dbReference type="Pfam" id="PF13628">
    <property type="entry name" value="DUF4142"/>
    <property type="match status" value="1"/>
</dbReference>
<proteinExistence type="predicted"/>
<dbReference type="KEGG" id="bgd:bgla_2g20290"/>
<evidence type="ECO:0000313" key="4">
    <source>
        <dbReference type="Proteomes" id="UP000008316"/>
    </source>
</evidence>
<evidence type="ECO:0000313" key="3">
    <source>
        <dbReference type="EMBL" id="AEA64464.1"/>
    </source>
</evidence>
<keyword evidence="1" id="KW-0732">Signal</keyword>
<dbReference type="EMBL" id="CP002600">
    <property type="protein sequence ID" value="AEA64464.1"/>
    <property type="molecule type" value="Genomic_DNA"/>
</dbReference>
<reference evidence="3 4" key="1">
    <citation type="journal article" date="2011" name="J. Bacteriol.">
        <title>Complete genome sequence of Burkholderia gladioli BSR3.</title>
        <authorList>
            <person name="Seo Y.S."/>
            <person name="Lim J."/>
            <person name="Choi B.S."/>
            <person name="Kim H."/>
            <person name="Goo E."/>
            <person name="Lee B."/>
            <person name="Lim J.S."/>
            <person name="Choi I.Y."/>
            <person name="Moon J.S."/>
            <person name="Kim J."/>
            <person name="Hwang I."/>
        </authorList>
    </citation>
    <scope>NUCLEOTIDE SEQUENCE [LARGE SCALE GENOMIC DNA]</scope>
    <source>
        <strain evidence="3 4">BSR3</strain>
    </source>
</reference>
<keyword evidence="4" id="KW-1185">Reference proteome</keyword>